<evidence type="ECO:0000313" key="1">
    <source>
        <dbReference type="EMBL" id="MBB1126329.1"/>
    </source>
</evidence>
<evidence type="ECO:0000313" key="2">
    <source>
        <dbReference type="Proteomes" id="UP000548632"/>
    </source>
</evidence>
<accession>A0A839HHQ7</accession>
<gene>
    <name evidence="1" type="ORF">HUK38_08795</name>
</gene>
<keyword evidence="2" id="KW-1185">Reference proteome</keyword>
<protein>
    <submittedName>
        <fullName evidence="1">Uncharacterized protein</fullName>
    </submittedName>
</protein>
<organism evidence="1 2">
    <name type="scientific">Thiospirillum jenense</name>
    <dbReference type="NCBI Taxonomy" id="1653858"/>
    <lineage>
        <taxon>Bacteria</taxon>
        <taxon>Pseudomonadati</taxon>
        <taxon>Pseudomonadota</taxon>
        <taxon>Gammaproteobacteria</taxon>
        <taxon>Chromatiales</taxon>
        <taxon>Chromatiaceae</taxon>
        <taxon>Thiospirillum</taxon>
    </lineage>
</organism>
<sequence length="83" mass="9577">MTELLERAITAIKTLPTDAQDAIAARLLSEIEDEREWNIRFMATTDSQWDNLANRVRTSIANKKTRPLDEIFTVKEPNEIECN</sequence>
<dbReference type="Proteomes" id="UP000548632">
    <property type="component" value="Unassembled WGS sequence"/>
</dbReference>
<name>A0A839HHQ7_9GAMM</name>
<dbReference type="AlphaFoldDB" id="A0A839HHQ7"/>
<dbReference type="RefSeq" id="WP_182583960.1">
    <property type="nucleotide sequence ID" value="NZ_JABVCQ010000017.1"/>
</dbReference>
<reference evidence="1 2" key="1">
    <citation type="journal article" date="2020" name="Arch. Microbiol.">
        <title>The genome sequence of the giant phototrophic gammaproteobacterium Thiospirillum jenense gives insight into its physiological properties and phylogenetic relationships.</title>
        <authorList>
            <person name="Imhoff J.F."/>
            <person name="Meyer T.E."/>
            <person name="Kyndt J.A."/>
        </authorList>
    </citation>
    <scope>NUCLEOTIDE SEQUENCE [LARGE SCALE GENOMIC DNA]</scope>
    <source>
        <strain evidence="1 2">DSM 216</strain>
    </source>
</reference>
<dbReference type="EMBL" id="JABVCQ010000017">
    <property type="protein sequence ID" value="MBB1126329.1"/>
    <property type="molecule type" value="Genomic_DNA"/>
</dbReference>
<comment type="caution">
    <text evidence="1">The sequence shown here is derived from an EMBL/GenBank/DDBJ whole genome shotgun (WGS) entry which is preliminary data.</text>
</comment>
<proteinExistence type="predicted"/>